<proteinExistence type="predicted"/>
<dbReference type="Proteomes" id="UP000507470">
    <property type="component" value="Unassembled WGS sequence"/>
</dbReference>
<reference evidence="1 2" key="1">
    <citation type="submission" date="2020-06" db="EMBL/GenBank/DDBJ databases">
        <authorList>
            <person name="Li R."/>
            <person name="Bekaert M."/>
        </authorList>
    </citation>
    <scope>NUCLEOTIDE SEQUENCE [LARGE SCALE GENOMIC DNA]</scope>
    <source>
        <strain evidence="2">wild</strain>
    </source>
</reference>
<dbReference type="OrthoDB" id="10014409at2759"/>
<evidence type="ECO:0000313" key="1">
    <source>
        <dbReference type="EMBL" id="CAC5414420.1"/>
    </source>
</evidence>
<evidence type="ECO:0000313" key="2">
    <source>
        <dbReference type="Proteomes" id="UP000507470"/>
    </source>
</evidence>
<gene>
    <name evidence="1" type="ORF">MCOR_47230</name>
</gene>
<dbReference type="EMBL" id="CACVKT020008348">
    <property type="protein sequence ID" value="CAC5414420.1"/>
    <property type="molecule type" value="Genomic_DNA"/>
</dbReference>
<evidence type="ECO:0008006" key="3">
    <source>
        <dbReference type="Google" id="ProtNLM"/>
    </source>
</evidence>
<accession>A0A6J8E1U6</accession>
<keyword evidence="2" id="KW-1185">Reference proteome</keyword>
<name>A0A6J8E1U6_MYTCO</name>
<organism evidence="1 2">
    <name type="scientific">Mytilus coruscus</name>
    <name type="common">Sea mussel</name>
    <dbReference type="NCBI Taxonomy" id="42192"/>
    <lineage>
        <taxon>Eukaryota</taxon>
        <taxon>Metazoa</taxon>
        <taxon>Spiralia</taxon>
        <taxon>Lophotrochozoa</taxon>
        <taxon>Mollusca</taxon>
        <taxon>Bivalvia</taxon>
        <taxon>Autobranchia</taxon>
        <taxon>Pteriomorphia</taxon>
        <taxon>Mytilida</taxon>
        <taxon>Mytiloidea</taxon>
        <taxon>Mytilidae</taxon>
        <taxon>Mytilinae</taxon>
        <taxon>Mytilus</taxon>
    </lineage>
</organism>
<dbReference type="AlphaFoldDB" id="A0A6J8E1U6"/>
<sequence>MFHANKQRYIINSQKSCVLQSKSNGTHSWNINGQVLKAHNTATHLGIKQDNGSKSGSKEVVPYRIQTARITVYALMGAGLHGLNGINPKVSLHLINCYVIPRLLLDVICLSAKDIKILSTYFFKLMKQIQHLPERTANTGTLLLLGQIPIEAVVHKRMLCTFSNIIANKNSVEYNIANRQLAIKTWTLKAGL</sequence>
<protein>
    <recommendedName>
        <fullName evidence="3">Reverse transcriptase domain-containing protein</fullName>
    </recommendedName>
</protein>